<dbReference type="RefSeq" id="WP_095987262.1">
    <property type="nucleotide sequence ID" value="NZ_CP022098.1"/>
</dbReference>
<evidence type="ECO:0000313" key="2">
    <source>
        <dbReference type="Proteomes" id="UP000217257"/>
    </source>
</evidence>
<name>A0A250J5J9_9BACT</name>
<dbReference type="KEGG" id="cfus:CYFUS_004640"/>
<organism evidence="1 2">
    <name type="scientific">Cystobacter fuscus</name>
    <dbReference type="NCBI Taxonomy" id="43"/>
    <lineage>
        <taxon>Bacteria</taxon>
        <taxon>Pseudomonadati</taxon>
        <taxon>Myxococcota</taxon>
        <taxon>Myxococcia</taxon>
        <taxon>Myxococcales</taxon>
        <taxon>Cystobacterineae</taxon>
        <taxon>Archangiaceae</taxon>
        <taxon>Cystobacter</taxon>
    </lineage>
</organism>
<dbReference type="AlphaFoldDB" id="A0A250J5J9"/>
<dbReference type="NCBIfam" id="TIGR04267">
    <property type="entry name" value="mod_HExxH"/>
    <property type="match status" value="1"/>
</dbReference>
<sequence length="386" mass="43258">MLSAFSTPYEGDFVRLAENLVCRSLRSVLAKTNAQAEQLGYPKLPISDEAISPKRLSARSWTPELGVVAMGLARGVTRENWSWLSGQLMLAAFLNELLPELQLEVTGPTPFSVAGHFVREDKLLFRGDKQGLTVKNGGGTTVLELRKLELPGMAPVWIKDRQDVVRLGSAAVAVLGGDEWMAHWYPQDERRPLSEAPLRDKEHYESALSLLEESIPEYFVWVTMLLKELALLRGRDAGTDSGSFALYPGHVQASVSFSSPISNVIVLVHECSHQYFNLLLWHSQMVRADAPETYSVLKNTKRPLEKILLGFHAFGNVLLALRTLQSSKYRFDESDMEKQLRKHLALTVGLDQELQPLFETYLKEVGKDIYLPLRKRLVAAGFLPSV</sequence>
<reference evidence="1 2" key="1">
    <citation type="submission" date="2017-06" db="EMBL/GenBank/DDBJ databases">
        <title>Sequencing and comparative analysis of myxobacterial genomes.</title>
        <authorList>
            <person name="Rupp O."/>
            <person name="Goesmann A."/>
            <person name="Sogaard-Andersen L."/>
        </authorList>
    </citation>
    <scope>NUCLEOTIDE SEQUENCE [LARGE SCALE GENOMIC DNA]</scope>
    <source>
        <strain evidence="1 2">DSM 52655</strain>
    </source>
</reference>
<dbReference type="InterPro" id="IPR026337">
    <property type="entry name" value="AKG_HExxH"/>
</dbReference>
<accession>A0A250J5J9</accession>
<proteinExistence type="predicted"/>
<dbReference type="EMBL" id="CP022098">
    <property type="protein sequence ID" value="ATB39199.1"/>
    <property type="molecule type" value="Genomic_DNA"/>
</dbReference>
<dbReference type="Proteomes" id="UP000217257">
    <property type="component" value="Chromosome"/>
</dbReference>
<evidence type="ECO:0000313" key="1">
    <source>
        <dbReference type="EMBL" id="ATB39199.1"/>
    </source>
</evidence>
<protein>
    <submittedName>
        <fullName evidence="1">HEXXH motif domain-containing protein</fullName>
    </submittedName>
</protein>
<gene>
    <name evidence="1" type="ORF">CYFUS_004640</name>
</gene>